<comment type="caution">
    <text evidence="2">The sequence shown here is derived from an EMBL/GenBank/DDBJ whole genome shotgun (WGS) entry which is preliminary data.</text>
</comment>
<keyword evidence="3" id="KW-1185">Reference proteome</keyword>
<dbReference type="KEGG" id="ssao:94296212"/>
<keyword evidence="1" id="KW-0472">Membrane</keyword>
<evidence type="ECO:0000256" key="1">
    <source>
        <dbReference type="SAM" id="Phobius"/>
    </source>
</evidence>
<evidence type="ECO:0000313" key="3">
    <source>
        <dbReference type="Proteomes" id="UP000018208"/>
    </source>
</evidence>
<dbReference type="EMBL" id="AUWU02000002">
    <property type="protein sequence ID" value="KAH0576625.1"/>
    <property type="molecule type" value="Genomic_DNA"/>
</dbReference>
<proteinExistence type="predicted"/>
<feature type="transmembrane region" description="Helical" evidence="1">
    <location>
        <begin position="451"/>
        <end position="472"/>
    </location>
</feature>
<gene>
    <name evidence="2" type="ORF">SS50377_22189</name>
</gene>
<organism evidence="2 3">
    <name type="scientific">Spironucleus salmonicida</name>
    <dbReference type="NCBI Taxonomy" id="348837"/>
    <lineage>
        <taxon>Eukaryota</taxon>
        <taxon>Metamonada</taxon>
        <taxon>Diplomonadida</taxon>
        <taxon>Hexamitidae</taxon>
        <taxon>Hexamitinae</taxon>
        <taxon>Spironucleus</taxon>
    </lineage>
</organism>
<keyword evidence="1" id="KW-0812">Transmembrane</keyword>
<reference evidence="2 3" key="1">
    <citation type="journal article" date="2014" name="PLoS Genet.">
        <title>The Genome of Spironucleus salmonicida Highlights a Fish Pathogen Adapted to Fluctuating Environments.</title>
        <authorList>
            <person name="Xu F."/>
            <person name="Jerlstrom-Hultqvist J."/>
            <person name="Einarsson E."/>
            <person name="Astvaldsson A."/>
            <person name="Svard S.G."/>
            <person name="Andersson J.O."/>
        </authorList>
    </citation>
    <scope>NUCLEOTIDE SEQUENCE [LARGE SCALE GENOMIC DNA]</scope>
    <source>
        <strain evidence="2 3">ATCC 50377</strain>
    </source>
</reference>
<sequence length="991" mass="110593">MLIIQIFQAAHLLYHLRNANKEKIMLKKQLNKKQKLQVQHKNYYILIVYKKIKQVLKIQSQIFTDQIPQVKYKIAVAICLQLTYQPRNYIHVPKQPISSQHSKLVKQLMIISEIQSIQKYLLFKKLQYLTKYSIFILKSKMYGSPSSYGPLHRVSAVTYNIINDQSGIVSSFIRLIATSYQVIKDSPLFSKAQEQIQQEWSKCINLALNNQNIDVTLLSSLLHPLPLSTGMAIKKCIETLPKEVLQQLFSIQYICQSCGQQELITAIFPSSNHQQKRACSKCSHQLIINKSPIIASFSGELMPSSFISNNDTYVLLTGFSRKDYIFSIFSDFYSKNQFHYALSCNQQAQTSLQINDMTFLDPNKANQWIQGQGQIIKTAGKLEFYMFFNLSFCEIVMREKLNKMYEIQPITPKLQPVLNSVQHETPLIYQPQAQVTQQKAVFNSIEINWCMWLIIAILIGMFLISLVLMSLITHRLNSTMVLNDLIIQRQAFLGLPSVQNLDQMNRFLANPTNIQQKQMFFDQNVYQTISKKQLTASEFSVYTQQLYAQNVTASTANLASSQTSMDCAGDNLLLTVTQLINPTVTNLNLNILNAKNLTFTSALTFQQNTDFSQLNIDQLTTNNIITASIEATDLISISDLNVQTTLEILGQMNVQGSSQVLTSNLAQLTATSIQTTNMALTTSLTAVQPIIANFPVQLTSKLTIAENALPTLNFNQNSNFVLSTNQNFINPINFQYNGNITMNATTNINDLKGQNLKLNQSNLQNLQCGGHGAGMNCNIKVPSVDTDQQITTSTFTNHGNLMTPNVQTAHETILQNLTIVNQQNGFISNLNNTGFTTNVQYSMLAINPVIVLPLSITFRQQLVTPGLTVNAPITTINSATATIITSQIVNAINMTSQTLAANPIISTNLTANNIDTVQANILQVRTNILSIKGVCDSIMCLSSKCLDAAGGTKTCQIYKNGQINVDNIISNAICQNAIIPPPGGMASNCFA</sequence>
<evidence type="ECO:0000313" key="2">
    <source>
        <dbReference type="EMBL" id="KAH0576625.1"/>
    </source>
</evidence>
<dbReference type="RefSeq" id="XP_067767398.1">
    <property type="nucleotide sequence ID" value="XM_067906081.1"/>
</dbReference>
<accession>A0A9P8LYH2</accession>
<dbReference type="AlphaFoldDB" id="A0A9P8LYH2"/>
<protein>
    <recommendedName>
        <fullName evidence="4">Transmembrane protein</fullName>
    </recommendedName>
</protein>
<keyword evidence="1" id="KW-1133">Transmembrane helix</keyword>
<evidence type="ECO:0008006" key="4">
    <source>
        <dbReference type="Google" id="ProtNLM"/>
    </source>
</evidence>
<name>A0A9P8LYH2_9EUKA</name>
<dbReference type="GeneID" id="94296212"/>
<dbReference type="Proteomes" id="UP000018208">
    <property type="component" value="Unassembled WGS sequence"/>
</dbReference>